<sequence length="806" mass="84521">MFEVEPCCACSVCKSDSRTLMGGETIVTPVLDAKDHYASGSVVYANGEDIPGNASTTATISVGESVTDELEAVGDTDWFRIELEAGQTISISLSGTGSNPVPDTYLAIYNSSGFELARNDDGGDGLNSLMRFTASTTGTYYIEADSYNSLETGEYTLTVSEAAPLELFTIDQISDQLTEGYWGGSQRSFEVGVDGIITVDITTLNATEQSLAREALLLWGDVIGITFQEVGSNAEITFTNNLEGAYSLSSRSGTRIISSDVNINSSWIPANSDFNSYAFQTYLHEIGHALGLGHAGNYNGDASYANEALYLNDGWPYTVMSYFDVNDNTYLSQEGFSFAYVGSPMMADVAAMIDLYGASTTTRLGSTVYGFNSTSDRAIHDANQYPTVAYTIVDSGGAFDELDYSGFSQDQLIDLREESFSNIGGLVGNVSIARGTVIEWARAGSGADTVYGNAADNLLQGNGGDDYLSGFDGNDQISGNAGNDIIYGGVGEDKLYGNDNNDEIRGGLNNDEMHGGNGDDTLYGSNGYDSIYGGLGNDTAAGGNGNDTLFGEDGNDWLNGNLGKDFIRGGAGNDNILGGEGGDRLFGDDGDDTMDGEDGTDEMFGGLGQDTMQGGLGNDVIEGEGGNDFLYGEGGDDVMLGGAGWDKLFGSEGADELSGGNGGDLLSGGFGVDILTGGSGPDTFEMEMFGDANMNIITDFDTAEDSISLRRNVGFGELAWGQLSESAFAYGTQASDANDRIIYQWSTGKLFYDPDGVGGEQAYLFAQVTAQTALKASHFTALGASAPPPPLGGTDDAILGADTPVL</sequence>
<dbReference type="SMART" id="SM00235">
    <property type="entry name" value="ZnMc"/>
    <property type="match status" value="1"/>
</dbReference>
<protein>
    <submittedName>
        <fullName evidence="7">M10 family metallopeptidase C-terminal domain-containing protein</fullName>
    </submittedName>
</protein>
<comment type="cofactor">
    <cofactor evidence="1">
        <name>Ca(2+)</name>
        <dbReference type="ChEBI" id="CHEBI:29108"/>
    </cofactor>
</comment>
<dbReference type="PANTHER" id="PTHR38340:SF1">
    <property type="entry name" value="S-LAYER PROTEIN"/>
    <property type="match status" value="1"/>
</dbReference>
<dbReference type="PROSITE" id="PS00330">
    <property type="entry name" value="HEMOLYSIN_CALCIUM"/>
    <property type="match status" value="3"/>
</dbReference>
<evidence type="ECO:0000256" key="5">
    <source>
        <dbReference type="ARBA" id="ARBA00022737"/>
    </source>
</evidence>
<accession>A0ABS7J057</accession>
<dbReference type="PRINTS" id="PR00313">
    <property type="entry name" value="CABNDNGRPT"/>
</dbReference>
<dbReference type="InterPro" id="IPR006026">
    <property type="entry name" value="Peptidase_Metallo"/>
</dbReference>
<dbReference type="RefSeq" id="WP_221574587.1">
    <property type="nucleotide sequence ID" value="NZ_JAIGNK010000004.1"/>
</dbReference>
<dbReference type="Pfam" id="PF00353">
    <property type="entry name" value="HemolysinCabind"/>
    <property type="match status" value="5"/>
</dbReference>
<evidence type="ECO:0000259" key="6">
    <source>
        <dbReference type="SMART" id="SM00235"/>
    </source>
</evidence>
<evidence type="ECO:0000256" key="2">
    <source>
        <dbReference type="ARBA" id="ARBA00004613"/>
    </source>
</evidence>
<dbReference type="Gene3D" id="3.40.390.10">
    <property type="entry name" value="Collagenase (Catalytic Domain)"/>
    <property type="match status" value="1"/>
</dbReference>
<evidence type="ECO:0000256" key="4">
    <source>
        <dbReference type="ARBA" id="ARBA00022525"/>
    </source>
</evidence>
<comment type="caution">
    <text evidence="7">The sequence shown here is derived from an EMBL/GenBank/DDBJ whole genome shotgun (WGS) entry which is preliminary data.</text>
</comment>
<dbReference type="InterPro" id="IPR024079">
    <property type="entry name" value="MetalloPept_cat_dom_sf"/>
</dbReference>
<dbReference type="SUPFAM" id="SSF55486">
    <property type="entry name" value="Metalloproteases ('zincins'), catalytic domain"/>
    <property type="match status" value="1"/>
</dbReference>
<dbReference type="Proteomes" id="UP000783253">
    <property type="component" value="Unassembled WGS sequence"/>
</dbReference>
<evidence type="ECO:0000313" key="7">
    <source>
        <dbReference type="EMBL" id="MBX7459196.1"/>
    </source>
</evidence>
<dbReference type="InterPro" id="IPR018511">
    <property type="entry name" value="Hemolysin-typ_Ca-bd_CS"/>
</dbReference>
<comment type="similarity">
    <text evidence="3">Belongs to the peptidase M10B family.</text>
</comment>
<dbReference type="Pfam" id="PF04151">
    <property type="entry name" value="PPC"/>
    <property type="match status" value="1"/>
</dbReference>
<feature type="domain" description="Peptidase metallopeptidase" evidence="6">
    <location>
        <begin position="184"/>
        <end position="327"/>
    </location>
</feature>
<dbReference type="SUPFAM" id="SSF89260">
    <property type="entry name" value="Collagen-binding domain"/>
    <property type="match status" value="1"/>
</dbReference>
<dbReference type="Gene3D" id="2.60.120.380">
    <property type="match status" value="1"/>
</dbReference>
<dbReference type="Pfam" id="PF08548">
    <property type="entry name" value="Peptidase_M10_C"/>
    <property type="match status" value="1"/>
</dbReference>
<dbReference type="InterPro" id="IPR050557">
    <property type="entry name" value="RTX_toxin/Mannuronan_C5-epim"/>
</dbReference>
<dbReference type="InterPro" id="IPR011049">
    <property type="entry name" value="Serralysin-like_metalloprot_C"/>
</dbReference>
<dbReference type="CDD" id="cd04277">
    <property type="entry name" value="ZnMc_serralysin_like"/>
    <property type="match status" value="1"/>
</dbReference>
<gene>
    <name evidence="7" type="ORF">K3152_13140</name>
</gene>
<dbReference type="SUPFAM" id="SSF51120">
    <property type="entry name" value="beta-Roll"/>
    <property type="match status" value="3"/>
</dbReference>
<dbReference type="InterPro" id="IPR007280">
    <property type="entry name" value="Peptidase_C_arc/bac"/>
</dbReference>
<evidence type="ECO:0000256" key="3">
    <source>
        <dbReference type="ARBA" id="ARBA00009490"/>
    </source>
</evidence>
<keyword evidence="8" id="KW-1185">Reference proteome</keyword>
<dbReference type="EMBL" id="JAIGNK010000004">
    <property type="protein sequence ID" value="MBX7459196.1"/>
    <property type="molecule type" value="Genomic_DNA"/>
</dbReference>
<comment type="subcellular location">
    <subcellularLocation>
        <location evidence="2">Secreted</location>
    </subcellularLocation>
</comment>
<proteinExistence type="inferred from homology"/>
<evidence type="ECO:0000256" key="1">
    <source>
        <dbReference type="ARBA" id="ARBA00001913"/>
    </source>
</evidence>
<dbReference type="InterPro" id="IPR001343">
    <property type="entry name" value="Hemolysn_Ca-bd"/>
</dbReference>
<dbReference type="InterPro" id="IPR013858">
    <property type="entry name" value="Peptidase_M10B_C"/>
</dbReference>
<dbReference type="PANTHER" id="PTHR38340">
    <property type="entry name" value="S-LAYER PROTEIN"/>
    <property type="match status" value="1"/>
</dbReference>
<reference evidence="7 8" key="1">
    <citation type="submission" date="2021-08" db="EMBL/GenBank/DDBJ databases">
        <title>Comparative Genomics Analysis of the Genus Qipengyuania Reveals Extensive Genetic Diversity and Metabolic Versatility, Including the Description of Fifteen Novel Species.</title>
        <authorList>
            <person name="Liu Y."/>
        </authorList>
    </citation>
    <scope>NUCLEOTIDE SEQUENCE [LARGE SCALE GENOMIC DNA]</scope>
    <source>
        <strain evidence="7 8">1NDH17</strain>
    </source>
</reference>
<keyword evidence="5" id="KW-0677">Repeat</keyword>
<keyword evidence="4" id="KW-0964">Secreted</keyword>
<organism evidence="7 8">
    <name type="scientific">Qipengyuania polymorpha</name>
    <dbReference type="NCBI Taxonomy" id="2867234"/>
    <lineage>
        <taxon>Bacteria</taxon>
        <taxon>Pseudomonadati</taxon>
        <taxon>Pseudomonadota</taxon>
        <taxon>Alphaproteobacteria</taxon>
        <taxon>Sphingomonadales</taxon>
        <taxon>Erythrobacteraceae</taxon>
        <taxon>Qipengyuania</taxon>
    </lineage>
</organism>
<dbReference type="Gene3D" id="2.150.10.10">
    <property type="entry name" value="Serralysin-like metalloprotease, C-terminal"/>
    <property type="match status" value="4"/>
</dbReference>
<evidence type="ECO:0000313" key="8">
    <source>
        <dbReference type="Proteomes" id="UP000783253"/>
    </source>
</evidence>
<dbReference type="InterPro" id="IPR034033">
    <property type="entry name" value="Serralysin-like"/>
</dbReference>
<name>A0ABS7J057_9SPHN</name>